<accession>A0A846MKC5</accession>
<keyword evidence="3" id="KW-1185">Reference proteome</keyword>
<proteinExistence type="predicted"/>
<dbReference type="AlphaFoldDB" id="A0A846MKC5"/>
<dbReference type="EMBL" id="JAASRS010000001">
    <property type="protein sequence ID" value="NIK16070.1"/>
    <property type="molecule type" value="Genomic_DNA"/>
</dbReference>
<evidence type="ECO:0000313" key="3">
    <source>
        <dbReference type="Proteomes" id="UP000532769"/>
    </source>
</evidence>
<organism evidence="2 3">
    <name type="scientific">Saccharococcus thermophilus</name>
    <dbReference type="NCBI Taxonomy" id="29396"/>
    <lineage>
        <taxon>Bacteria</taxon>
        <taxon>Bacillati</taxon>
        <taxon>Bacillota</taxon>
        <taxon>Bacilli</taxon>
        <taxon>Bacillales</taxon>
        <taxon>Anoxybacillaceae</taxon>
        <taxon>Saccharococcus</taxon>
    </lineage>
</organism>
<feature type="signal peptide" evidence="1">
    <location>
        <begin position="1"/>
        <end position="30"/>
    </location>
</feature>
<reference evidence="2 3" key="1">
    <citation type="submission" date="2020-03" db="EMBL/GenBank/DDBJ databases">
        <title>Genomic Encyclopedia of Archaeal and Bacterial Type Strains, Phase II (KMG-II): from individual species to whole genera.</title>
        <authorList>
            <person name="Goeker M."/>
        </authorList>
    </citation>
    <scope>NUCLEOTIDE SEQUENCE [LARGE SCALE GENOMIC DNA]</scope>
    <source>
        <strain evidence="2 3">DSM 4749</strain>
    </source>
</reference>
<sequence>MKRKSIYRVLSSGALAAIVAFSFSNSPTFASTDTTAPTSTANQVNASTQAPSLLPGDFFYFVKTMMEKIELALTGTVKNFV</sequence>
<name>A0A846MKC5_9BACL</name>
<dbReference type="Proteomes" id="UP000532769">
    <property type="component" value="Unassembled WGS sequence"/>
</dbReference>
<feature type="chain" id="PRO_5039434504" evidence="1">
    <location>
        <begin position="31"/>
        <end position="81"/>
    </location>
</feature>
<gene>
    <name evidence="2" type="ORF">BDD39_002580</name>
</gene>
<protein>
    <submittedName>
        <fullName evidence="2">Tagatose-1,6-bisphosphate aldolase non-catalytic subunit AgaZ/GatZ</fullName>
    </submittedName>
</protein>
<keyword evidence="1" id="KW-0732">Signal</keyword>
<evidence type="ECO:0000256" key="1">
    <source>
        <dbReference type="SAM" id="SignalP"/>
    </source>
</evidence>
<comment type="caution">
    <text evidence="2">The sequence shown here is derived from an EMBL/GenBank/DDBJ whole genome shotgun (WGS) entry which is preliminary data.</text>
</comment>
<dbReference type="RefSeq" id="WP_166911324.1">
    <property type="nucleotide sequence ID" value="NZ_JAASRS010000001.1"/>
</dbReference>
<evidence type="ECO:0000313" key="2">
    <source>
        <dbReference type="EMBL" id="NIK16070.1"/>
    </source>
</evidence>